<dbReference type="AlphaFoldDB" id="A0A448ZEA6"/>
<evidence type="ECO:0000313" key="5">
    <source>
        <dbReference type="Proteomes" id="UP000291116"/>
    </source>
</evidence>
<keyword evidence="2" id="KW-0326">Glycosidase</keyword>
<evidence type="ECO:0000256" key="2">
    <source>
        <dbReference type="ARBA" id="ARBA00023295"/>
    </source>
</evidence>
<evidence type="ECO:0000256" key="1">
    <source>
        <dbReference type="ARBA" id="ARBA00022801"/>
    </source>
</evidence>
<dbReference type="PANTHER" id="PTHR31297">
    <property type="entry name" value="GLUCAN ENDO-1,6-BETA-GLUCOSIDASE B"/>
    <property type="match status" value="1"/>
</dbReference>
<dbReference type="GO" id="GO:0005576">
    <property type="term" value="C:extracellular region"/>
    <property type="evidence" value="ECO:0007669"/>
    <property type="project" value="TreeGrafter"/>
</dbReference>
<evidence type="ECO:0000256" key="3">
    <source>
        <dbReference type="SAM" id="Phobius"/>
    </source>
</evidence>
<keyword evidence="3" id="KW-1133">Transmembrane helix</keyword>
<protein>
    <submittedName>
        <fullName evidence="4">Uncharacterized protein</fullName>
    </submittedName>
</protein>
<evidence type="ECO:0000313" key="4">
    <source>
        <dbReference type="EMBL" id="VEU40330.1"/>
    </source>
</evidence>
<keyword evidence="3" id="KW-0812">Transmembrane</keyword>
<gene>
    <name evidence="4" type="ORF">PSNMU_V1.4_AUG-EV-PASAV3_0072130</name>
</gene>
<feature type="transmembrane region" description="Helical" evidence="3">
    <location>
        <begin position="64"/>
        <end position="82"/>
    </location>
</feature>
<dbReference type="GO" id="GO:0009251">
    <property type="term" value="P:glucan catabolic process"/>
    <property type="evidence" value="ECO:0007669"/>
    <property type="project" value="TreeGrafter"/>
</dbReference>
<dbReference type="GO" id="GO:0008422">
    <property type="term" value="F:beta-glucosidase activity"/>
    <property type="evidence" value="ECO:0007669"/>
    <property type="project" value="TreeGrafter"/>
</dbReference>
<dbReference type="InterPro" id="IPR050386">
    <property type="entry name" value="Glycosyl_hydrolase_5"/>
</dbReference>
<keyword evidence="3" id="KW-0472">Membrane</keyword>
<proteinExistence type="predicted"/>
<keyword evidence="1" id="KW-0378">Hydrolase</keyword>
<dbReference type="OrthoDB" id="62120at2759"/>
<name>A0A448ZEA6_9STRA</name>
<dbReference type="EMBL" id="CAACVS010000273">
    <property type="protein sequence ID" value="VEU40330.1"/>
    <property type="molecule type" value="Genomic_DNA"/>
</dbReference>
<dbReference type="Proteomes" id="UP000291116">
    <property type="component" value="Unassembled WGS sequence"/>
</dbReference>
<dbReference type="InterPro" id="IPR017853">
    <property type="entry name" value="GH"/>
</dbReference>
<organism evidence="4 5">
    <name type="scientific">Pseudo-nitzschia multistriata</name>
    <dbReference type="NCBI Taxonomy" id="183589"/>
    <lineage>
        <taxon>Eukaryota</taxon>
        <taxon>Sar</taxon>
        <taxon>Stramenopiles</taxon>
        <taxon>Ochrophyta</taxon>
        <taxon>Bacillariophyta</taxon>
        <taxon>Bacillariophyceae</taxon>
        <taxon>Bacillariophycidae</taxon>
        <taxon>Bacillariales</taxon>
        <taxon>Bacillariaceae</taxon>
        <taxon>Pseudo-nitzschia</taxon>
    </lineage>
</organism>
<sequence>MYTKLPVMMMNKNDYTEISEDHPGAYGKGQESVGTSANLARERRNRNRFWDAGSFFRSWSLMKVVMLAMVVLLLAIIVFQGVEEHSYSEHEWLEEQEEAQVREYKAALSNAETSAKRRSFVHREAGKIPMPSGVNLGSWLSLEDYFFAGPHNAIEVATPGQGAGAKKVAACLPPLHVGSSTGPKWHSETDLFRSLMDPIATKGGSVAHAIRVFAAHRTAFVDLETDLERVASLGITTVRVPMSWCWTDSDPRTTDLSSLTDEELLERFACEDPFFQNGAGSDGDSGSQPKLPMLWPAIPKALVEDLLRACARAGIKASLDVHTLPGGTSIGTFSGVWPNWPRFWTHGGDGVEEDGHPAGTRGFGVGHELFRTLVAWMEDLSVRDPLAFSGLRGISPMNEPAHLAGNFGESDPDNFLPPLPPGLAAGFREGLGGGLPDGSHLRVLYWFHRTITIFRESRLPALGVELQANIIESIFPWLAPDGASELEDGMLKLGAIAEWWCPEGPKGKKNGVTATTTAEERSTWAVLDIHHYHAWSSVCSGTVDGQDSAYACSDADRRGEVLGECTRFAGVYREAIDKQCGAARSRSKPAASSATARLMSAEFSAASHHSVRRACNDLGSLRDSYARQVTAAEAAGVELFYWSYQMPYGGAFRRAWSFRELMYGLGVLDRPDAPLFDCDSGLAYDPDLPP</sequence>
<dbReference type="SUPFAM" id="SSF51445">
    <property type="entry name" value="(Trans)glycosidases"/>
    <property type="match status" value="1"/>
</dbReference>
<accession>A0A448ZEA6</accession>
<dbReference type="Gene3D" id="3.20.20.80">
    <property type="entry name" value="Glycosidases"/>
    <property type="match status" value="1"/>
</dbReference>
<keyword evidence="5" id="KW-1185">Reference proteome</keyword>
<reference evidence="4 5" key="1">
    <citation type="submission" date="2019-01" db="EMBL/GenBank/DDBJ databases">
        <authorList>
            <person name="Ferrante I. M."/>
        </authorList>
    </citation>
    <scope>NUCLEOTIDE SEQUENCE [LARGE SCALE GENOMIC DNA]</scope>
    <source>
        <strain evidence="4 5">B856</strain>
    </source>
</reference>
<dbReference type="PANTHER" id="PTHR31297:SF38">
    <property type="entry name" value="X8 DOMAIN-CONTAINING PROTEIN"/>
    <property type="match status" value="1"/>
</dbReference>
<dbReference type="GO" id="GO:0009986">
    <property type="term" value="C:cell surface"/>
    <property type="evidence" value="ECO:0007669"/>
    <property type="project" value="TreeGrafter"/>
</dbReference>